<reference evidence="1 2" key="1">
    <citation type="submission" date="2019-03" db="EMBL/GenBank/DDBJ databases">
        <title>First draft genome of Liparis tanakae, snailfish: a comprehensive survey of snailfish specific genes.</title>
        <authorList>
            <person name="Kim W."/>
            <person name="Song I."/>
            <person name="Jeong J.-H."/>
            <person name="Kim D."/>
            <person name="Kim S."/>
            <person name="Ryu S."/>
            <person name="Song J.Y."/>
            <person name="Lee S.K."/>
        </authorList>
    </citation>
    <scope>NUCLEOTIDE SEQUENCE [LARGE SCALE GENOMIC DNA]</scope>
    <source>
        <tissue evidence="1">Muscle</tissue>
    </source>
</reference>
<dbReference type="AlphaFoldDB" id="A0A4Z2FB43"/>
<evidence type="ECO:0000313" key="2">
    <source>
        <dbReference type="Proteomes" id="UP000314294"/>
    </source>
</evidence>
<dbReference type="EMBL" id="SRLO01001419">
    <property type="protein sequence ID" value="TNN37993.1"/>
    <property type="molecule type" value="Genomic_DNA"/>
</dbReference>
<name>A0A4Z2FB43_9TELE</name>
<sequence length="171" mass="19038">MSLKKACARSSSQQPFLKPSLWSTSLASSASQSDFECSLKLSGLWETQVSRLVRSQRSSASQYDIIDPDESHLVSRRILWSEFCLPLAPQRDPDDPLLVEVLQALDDLGDVETGSGLVEARVVLIHQADTSPNPPLPSTRKSRNQSASMGCISSHFHCRYLFKYKLSRKEA</sequence>
<organism evidence="1 2">
    <name type="scientific">Liparis tanakae</name>
    <name type="common">Tanaka's snailfish</name>
    <dbReference type="NCBI Taxonomy" id="230148"/>
    <lineage>
        <taxon>Eukaryota</taxon>
        <taxon>Metazoa</taxon>
        <taxon>Chordata</taxon>
        <taxon>Craniata</taxon>
        <taxon>Vertebrata</taxon>
        <taxon>Euteleostomi</taxon>
        <taxon>Actinopterygii</taxon>
        <taxon>Neopterygii</taxon>
        <taxon>Teleostei</taxon>
        <taxon>Neoteleostei</taxon>
        <taxon>Acanthomorphata</taxon>
        <taxon>Eupercaria</taxon>
        <taxon>Perciformes</taxon>
        <taxon>Cottioidei</taxon>
        <taxon>Cottales</taxon>
        <taxon>Liparidae</taxon>
        <taxon>Liparis</taxon>
    </lineage>
</organism>
<comment type="caution">
    <text evidence="1">The sequence shown here is derived from an EMBL/GenBank/DDBJ whole genome shotgun (WGS) entry which is preliminary data.</text>
</comment>
<proteinExistence type="predicted"/>
<keyword evidence="2" id="KW-1185">Reference proteome</keyword>
<evidence type="ECO:0000313" key="1">
    <source>
        <dbReference type="EMBL" id="TNN37993.1"/>
    </source>
</evidence>
<gene>
    <name evidence="1" type="ORF">EYF80_051848</name>
</gene>
<accession>A0A4Z2FB43</accession>
<protein>
    <submittedName>
        <fullName evidence="1">Uncharacterized protein</fullName>
    </submittedName>
</protein>
<dbReference type="Proteomes" id="UP000314294">
    <property type="component" value="Unassembled WGS sequence"/>
</dbReference>